<gene>
    <name evidence="8" type="ORF">GCM10010987_56820</name>
</gene>
<dbReference type="InterPro" id="IPR000425">
    <property type="entry name" value="MIP"/>
</dbReference>
<organism evidence="8 9">
    <name type="scientific">Bradyrhizobium guangdongense</name>
    <dbReference type="NCBI Taxonomy" id="1325090"/>
    <lineage>
        <taxon>Bacteria</taxon>
        <taxon>Pseudomonadati</taxon>
        <taxon>Pseudomonadota</taxon>
        <taxon>Alphaproteobacteria</taxon>
        <taxon>Hyphomicrobiales</taxon>
        <taxon>Nitrobacteraceae</taxon>
        <taxon>Bradyrhizobium</taxon>
    </lineage>
</organism>
<keyword evidence="3 6" id="KW-0812">Transmembrane</keyword>
<dbReference type="InterPro" id="IPR034294">
    <property type="entry name" value="Aquaporin_transptr"/>
</dbReference>
<keyword evidence="5 7" id="KW-0472">Membrane</keyword>
<dbReference type="AlphaFoldDB" id="A0AA87WBZ6"/>
<feature type="transmembrane region" description="Helical" evidence="7">
    <location>
        <begin position="49"/>
        <end position="75"/>
    </location>
</feature>
<evidence type="ECO:0000256" key="5">
    <source>
        <dbReference type="ARBA" id="ARBA00023136"/>
    </source>
</evidence>
<evidence type="ECO:0000313" key="8">
    <source>
        <dbReference type="EMBL" id="GGI29910.1"/>
    </source>
</evidence>
<dbReference type="Proteomes" id="UP000625079">
    <property type="component" value="Unassembled WGS sequence"/>
</dbReference>
<reference evidence="8" key="2">
    <citation type="submission" date="2022-12" db="EMBL/GenBank/DDBJ databases">
        <authorList>
            <person name="Sun Q."/>
            <person name="Zhou Y."/>
        </authorList>
    </citation>
    <scope>NUCLEOTIDE SEQUENCE</scope>
    <source>
        <strain evidence="8">CGMCC 1.15034</strain>
    </source>
</reference>
<evidence type="ECO:0000256" key="7">
    <source>
        <dbReference type="SAM" id="Phobius"/>
    </source>
</evidence>
<evidence type="ECO:0000256" key="2">
    <source>
        <dbReference type="ARBA" id="ARBA00006175"/>
    </source>
</evidence>
<dbReference type="GO" id="GO:0005886">
    <property type="term" value="C:plasma membrane"/>
    <property type="evidence" value="ECO:0007669"/>
    <property type="project" value="TreeGrafter"/>
</dbReference>
<feature type="transmembrane region" description="Helical" evidence="7">
    <location>
        <begin position="139"/>
        <end position="158"/>
    </location>
</feature>
<name>A0AA87WBZ6_9BRAD</name>
<dbReference type="EMBL" id="BMHC01000016">
    <property type="protein sequence ID" value="GGI29910.1"/>
    <property type="molecule type" value="Genomic_DNA"/>
</dbReference>
<dbReference type="Gene3D" id="1.20.1080.10">
    <property type="entry name" value="Glycerol uptake facilitator protein"/>
    <property type="match status" value="1"/>
</dbReference>
<evidence type="ECO:0000256" key="3">
    <source>
        <dbReference type="ARBA" id="ARBA00022692"/>
    </source>
</evidence>
<feature type="transmembrane region" description="Helical" evidence="7">
    <location>
        <begin position="165"/>
        <end position="182"/>
    </location>
</feature>
<evidence type="ECO:0000256" key="6">
    <source>
        <dbReference type="RuleBase" id="RU000477"/>
    </source>
</evidence>
<feature type="transmembrane region" description="Helical" evidence="7">
    <location>
        <begin position="210"/>
        <end position="230"/>
    </location>
</feature>
<keyword evidence="6" id="KW-0813">Transport</keyword>
<comment type="caution">
    <text evidence="8">The sequence shown here is derived from an EMBL/GenBank/DDBJ whole genome shotgun (WGS) entry which is preliminary data.</text>
</comment>
<dbReference type="SUPFAM" id="SSF81338">
    <property type="entry name" value="Aquaporin-like"/>
    <property type="match status" value="1"/>
</dbReference>
<sequence length="234" mass="24489">MDAWSELRQVGSRDDNASLPRSLVAEALGTVFLLIAIVGSGILGERLAAGNVALALLANALATGAALYALIVWLAPLSGAHLNPLVTLVMAIRGDIALRSAGFYVLTQLAGAVAGVAIADAMFDMPLYAFSSHLRSGPSQWLSEFLITFGLIGMVWTCSRLRPSALAGVVAAYIGGGFWFTATDFANPAVALARALTDTFSGIRPMDVPGFLAAELLGALTAVLLFRWLVPNTR</sequence>
<evidence type="ECO:0000256" key="4">
    <source>
        <dbReference type="ARBA" id="ARBA00022989"/>
    </source>
</evidence>
<evidence type="ECO:0000313" key="9">
    <source>
        <dbReference type="Proteomes" id="UP000625079"/>
    </source>
</evidence>
<dbReference type="PRINTS" id="PR00783">
    <property type="entry name" value="MINTRINSICP"/>
</dbReference>
<accession>A0AA87WBZ6</accession>
<feature type="transmembrane region" description="Helical" evidence="7">
    <location>
        <begin position="23"/>
        <end position="43"/>
    </location>
</feature>
<protein>
    <submittedName>
        <fullName evidence="8">Transport protein</fullName>
    </submittedName>
</protein>
<dbReference type="PANTHER" id="PTHR19139">
    <property type="entry name" value="AQUAPORIN TRANSPORTER"/>
    <property type="match status" value="1"/>
</dbReference>
<proteinExistence type="inferred from homology"/>
<dbReference type="Pfam" id="PF00230">
    <property type="entry name" value="MIP"/>
    <property type="match status" value="1"/>
</dbReference>
<dbReference type="GO" id="GO:0015250">
    <property type="term" value="F:water channel activity"/>
    <property type="evidence" value="ECO:0007669"/>
    <property type="project" value="TreeGrafter"/>
</dbReference>
<feature type="transmembrane region" description="Helical" evidence="7">
    <location>
        <begin position="96"/>
        <end position="119"/>
    </location>
</feature>
<dbReference type="PANTHER" id="PTHR19139:SF199">
    <property type="entry name" value="MIP17260P"/>
    <property type="match status" value="1"/>
</dbReference>
<comment type="similarity">
    <text evidence="2 6">Belongs to the MIP/aquaporin (TC 1.A.8) family.</text>
</comment>
<evidence type="ECO:0000256" key="1">
    <source>
        <dbReference type="ARBA" id="ARBA00004141"/>
    </source>
</evidence>
<reference evidence="8" key="1">
    <citation type="journal article" date="2014" name="Int. J. Syst. Evol. Microbiol.">
        <title>Complete genome sequence of Corynebacterium casei LMG S-19264T (=DSM 44701T), isolated from a smear-ripened cheese.</title>
        <authorList>
            <consortium name="US DOE Joint Genome Institute (JGI-PGF)"/>
            <person name="Walter F."/>
            <person name="Albersmeier A."/>
            <person name="Kalinowski J."/>
            <person name="Ruckert C."/>
        </authorList>
    </citation>
    <scope>NUCLEOTIDE SEQUENCE</scope>
    <source>
        <strain evidence="8">CGMCC 1.15034</strain>
    </source>
</reference>
<keyword evidence="4 7" id="KW-1133">Transmembrane helix</keyword>
<dbReference type="RefSeq" id="WP_373291711.1">
    <property type="nucleotide sequence ID" value="NZ_BMHC01000016.1"/>
</dbReference>
<dbReference type="InterPro" id="IPR023271">
    <property type="entry name" value="Aquaporin-like"/>
</dbReference>
<comment type="subcellular location">
    <subcellularLocation>
        <location evidence="1">Membrane</location>
        <topology evidence="1">Multi-pass membrane protein</topology>
    </subcellularLocation>
</comment>